<keyword evidence="3" id="KW-1185">Reference proteome</keyword>
<dbReference type="OrthoDB" id="1929779at2759"/>
<name>A0A8J5WY63_ZIZPA</name>
<feature type="region of interest" description="Disordered" evidence="1">
    <location>
        <begin position="1"/>
        <end position="50"/>
    </location>
</feature>
<comment type="caution">
    <text evidence="2">The sequence shown here is derived from an EMBL/GenBank/DDBJ whole genome shotgun (WGS) entry which is preliminary data.</text>
</comment>
<sequence>MPNPSHPCGFPCRHQHRHRPRSATTATPTLDLPFVCPVPQPQPSSNPSRSRFLTTTLVAVLPAPSASSSSRSQAEGRVRGCGVADGALVASDRIAIDVVGGFASATANGIQVHAGGWCLRLPPLHLRQPHLLLLRRRPTALPLSSLPSPRLTTIYSHFATNFFAPVGRSPSSASTGGGELQRKGQTLWAVIKEKDEELAFFLEMRHQEKEQGVVAAAAEQLMRSGDSVYAAAEGKLLVDPSLISSWEPMLLQSVLT</sequence>
<organism evidence="2 3">
    <name type="scientific">Zizania palustris</name>
    <name type="common">Northern wild rice</name>
    <dbReference type="NCBI Taxonomy" id="103762"/>
    <lineage>
        <taxon>Eukaryota</taxon>
        <taxon>Viridiplantae</taxon>
        <taxon>Streptophyta</taxon>
        <taxon>Embryophyta</taxon>
        <taxon>Tracheophyta</taxon>
        <taxon>Spermatophyta</taxon>
        <taxon>Magnoliopsida</taxon>
        <taxon>Liliopsida</taxon>
        <taxon>Poales</taxon>
        <taxon>Poaceae</taxon>
        <taxon>BOP clade</taxon>
        <taxon>Oryzoideae</taxon>
        <taxon>Oryzeae</taxon>
        <taxon>Zizaniinae</taxon>
        <taxon>Zizania</taxon>
    </lineage>
</organism>
<gene>
    <name evidence="2" type="ORF">GUJ93_ZPchr0013g35835</name>
</gene>
<evidence type="ECO:0000313" key="3">
    <source>
        <dbReference type="Proteomes" id="UP000729402"/>
    </source>
</evidence>
<dbReference type="EMBL" id="JAAALK010000079">
    <property type="protein sequence ID" value="KAG8097659.1"/>
    <property type="molecule type" value="Genomic_DNA"/>
</dbReference>
<accession>A0A8J5WY63</accession>
<evidence type="ECO:0000256" key="1">
    <source>
        <dbReference type="SAM" id="MobiDB-lite"/>
    </source>
</evidence>
<dbReference type="AlphaFoldDB" id="A0A8J5WY63"/>
<reference evidence="2" key="1">
    <citation type="journal article" date="2021" name="bioRxiv">
        <title>Whole Genome Assembly and Annotation of Northern Wild Rice, Zizania palustris L., Supports a Whole Genome Duplication in the Zizania Genus.</title>
        <authorList>
            <person name="Haas M."/>
            <person name="Kono T."/>
            <person name="Macchietto M."/>
            <person name="Millas R."/>
            <person name="McGilp L."/>
            <person name="Shao M."/>
            <person name="Duquette J."/>
            <person name="Hirsch C.N."/>
            <person name="Kimball J."/>
        </authorList>
    </citation>
    <scope>NUCLEOTIDE SEQUENCE</scope>
    <source>
        <tissue evidence="2">Fresh leaf tissue</tissue>
    </source>
</reference>
<proteinExistence type="predicted"/>
<dbReference type="Proteomes" id="UP000729402">
    <property type="component" value="Unassembled WGS sequence"/>
</dbReference>
<reference evidence="2" key="2">
    <citation type="submission" date="2021-02" db="EMBL/GenBank/DDBJ databases">
        <authorList>
            <person name="Kimball J.A."/>
            <person name="Haas M.W."/>
            <person name="Macchietto M."/>
            <person name="Kono T."/>
            <person name="Duquette J."/>
            <person name="Shao M."/>
        </authorList>
    </citation>
    <scope>NUCLEOTIDE SEQUENCE</scope>
    <source>
        <tissue evidence="2">Fresh leaf tissue</tissue>
    </source>
</reference>
<evidence type="ECO:0000313" key="2">
    <source>
        <dbReference type="EMBL" id="KAG8097659.1"/>
    </source>
</evidence>
<protein>
    <submittedName>
        <fullName evidence="2">Uncharacterized protein</fullName>
    </submittedName>
</protein>